<comment type="caution">
    <text evidence="3">The sequence shown here is derived from an EMBL/GenBank/DDBJ whole genome shotgun (WGS) entry which is preliminary data.</text>
</comment>
<sequence>MPPKKKTVKRAAEAPQPVLVGRTARRSPGLFPPRPMRMEVLICTPPNFKRKRLPEPSATSSGGNESPTPQLRSTVVECETAAKSDAETPPPPRKRKPKKLSSSDTEDAPTRRKRKAKRVRRSPSLEETFSGDEVEPEHIIPSRLRTRGTLSQRDRILLKLKRKRQGLSPPKSSASESESSEESERDSLFDGSSSDSDHSSQFIVDDADDGTAVAQLPMEFSMEAHQDLSHQFKKIVQFMVHIAIRPLGEREQFMKQLLNTEEYFSVPLKAARRRISGLRESLVGSSRWQPEFIALVEKYPDFEVRDLNIAPPCDVCRISSRRGCKLGTLSGYPYNRMGYTEPKQGSKYKKLTFNLGRFCAERMEVFHQLSHWEFKLWTCICQEVDQLNEVAQADGYVDDRDRFIPVKGVHDTHDADGITDWLVKRNFVEVRWAIIELMIDRAQKVEGKS</sequence>
<organism evidence="3 4">
    <name type="scientific">Mycena belliarum</name>
    <dbReference type="NCBI Taxonomy" id="1033014"/>
    <lineage>
        <taxon>Eukaryota</taxon>
        <taxon>Fungi</taxon>
        <taxon>Dikarya</taxon>
        <taxon>Basidiomycota</taxon>
        <taxon>Agaricomycotina</taxon>
        <taxon>Agaricomycetes</taxon>
        <taxon>Agaricomycetidae</taxon>
        <taxon>Agaricales</taxon>
        <taxon>Marasmiineae</taxon>
        <taxon>Mycenaceae</taxon>
        <taxon>Mycena</taxon>
    </lineage>
</organism>
<dbReference type="InterPro" id="IPR025451">
    <property type="entry name" value="DUF4211"/>
</dbReference>
<feature type="compositionally biased region" description="Polar residues" evidence="1">
    <location>
        <begin position="57"/>
        <end position="73"/>
    </location>
</feature>
<name>A0AAD6UDT0_9AGAR</name>
<evidence type="ECO:0000313" key="4">
    <source>
        <dbReference type="Proteomes" id="UP001222325"/>
    </source>
</evidence>
<dbReference type="AlphaFoldDB" id="A0AAD6UDT0"/>
<dbReference type="GO" id="GO:0005634">
    <property type="term" value="C:nucleus"/>
    <property type="evidence" value="ECO:0007669"/>
    <property type="project" value="TreeGrafter"/>
</dbReference>
<keyword evidence="4" id="KW-1185">Reference proteome</keyword>
<proteinExistence type="predicted"/>
<dbReference type="PANTHER" id="PTHR14689">
    <property type="entry name" value="PHORBOL-ESTER_DAG-TYPE DOMAIN-CONTAINING PROTEIN"/>
    <property type="match status" value="1"/>
</dbReference>
<feature type="region of interest" description="Disordered" evidence="1">
    <location>
        <begin position="160"/>
        <end position="203"/>
    </location>
</feature>
<reference evidence="3" key="1">
    <citation type="submission" date="2023-03" db="EMBL/GenBank/DDBJ databases">
        <title>Massive genome expansion in bonnet fungi (Mycena s.s.) driven by repeated elements and novel gene families across ecological guilds.</title>
        <authorList>
            <consortium name="Lawrence Berkeley National Laboratory"/>
            <person name="Harder C.B."/>
            <person name="Miyauchi S."/>
            <person name="Viragh M."/>
            <person name="Kuo A."/>
            <person name="Thoen E."/>
            <person name="Andreopoulos B."/>
            <person name="Lu D."/>
            <person name="Skrede I."/>
            <person name="Drula E."/>
            <person name="Henrissat B."/>
            <person name="Morin E."/>
            <person name="Kohler A."/>
            <person name="Barry K."/>
            <person name="LaButti K."/>
            <person name="Morin E."/>
            <person name="Salamov A."/>
            <person name="Lipzen A."/>
            <person name="Mereny Z."/>
            <person name="Hegedus B."/>
            <person name="Baldrian P."/>
            <person name="Stursova M."/>
            <person name="Weitz H."/>
            <person name="Taylor A."/>
            <person name="Grigoriev I.V."/>
            <person name="Nagy L.G."/>
            <person name="Martin F."/>
            <person name="Kauserud H."/>
        </authorList>
    </citation>
    <scope>NUCLEOTIDE SEQUENCE</scope>
    <source>
        <strain evidence="3">CBHHK173m</strain>
    </source>
</reference>
<evidence type="ECO:0000313" key="3">
    <source>
        <dbReference type="EMBL" id="KAJ7097900.1"/>
    </source>
</evidence>
<feature type="region of interest" description="Disordered" evidence="1">
    <location>
        <begin position="1"/>
        <end position="136"/>
    </location>
</feature>
<feature type="compositionally biased region" description="Basic residues" evidence="1">
    <location>
        <begin position="111"/>
        <end position="121"/>
    </location>
</feature>
<dbReference type="Proteomes" id="UP001222325">
    <property type="component" value="Unassembled WGS sequence"/>
</dbReference>
<feature type="domain" description="DUF4211" evidence="2">
    <location>
        <begin position="201"/>
        <end position="336"/>
    </location>
</feature>
<evidence type="ECO:0000256" key="1">
    <source>
        <dbReference type="SAM" id="MobiDB-lite"/>
    </source>
</evidence>
<accession>A0AAD6UDT0</accession>
<evidence type="ECO:0000259" key="2">
    <source>
        <dbReference type="Pfam" id="PF13926"/>
    </source>
</evidence>
<protein>
    <recommendedName>
        <fullName evidence="2">DUF4211 domain-containing protein</fullName>
    </recommendedName>
</protein>
<dbReference type="PANTHER" id="PTHR14689:SF0">
    <property type="entry name" value="COILED-COIL DOMAIN-CONTAINING PROTEIN 82"/>
    <property type="match status" value="1"/>
</dbReference>
<feature type="non-terminal residue" evidence="3">
    <location>
        <position position="1"/>
    </location>
</feature>
<dbReference type="EMBL" id="JARJCN010000009">
    <property type="protein sequence ID" value="KAJ7097900.1"/>
    <property type="molecule type" value="Genomic_DNA"/>
</dbReference>
<dbReference type="Pfam" id="PF13926">
    <property type="entry name" value="DUF4211"/>
    <property type="match status" value="1"/>
</dbReference>
<gene>
    <name evidence="3" type="ORF">B0H15DRAFT_823224</name>
</gene>